<dbReference type="Gene3D" id="3.60.10.10">
    <property type="entry name" value="Endonuclease/exonuclease/phosphatase"/>
    <property type="match status" value="1"/>
</dbReference>
<evidence type="ECO:0000256" key="3">
    <source>
        <dbReference type="ARBA" id="ARBA00023175"/>
    </source>
</evidence>
<dbReference type="SMART" id="SM00129">
    <property type="entry name" value="KISc"/>
    <property type="match status" value="1"/>
</dbReference>
<dbReference type="InterPro" id="IPR036961">
    <property type="entry name" value="Kinesin_motor_dom_sf"/>
</dbReference>
<feature type="domain" description="Kinesin motor" evidence="7">
    <location>
        <begin position="66"/>
        <end position="300"/>
    </location>
</feature>
<evidence type="ECO:0000256" key="2">
    <source>
        <dbReference type="ARBA" id="ARBA00022840"/>
    </source>
</evidence>
<organism evidence="8 9">
    <name type="scientific">Rhododendron griersonianum</name>
    <dbReference type="NCBI Taxonomy" id="479676"/>
    <lineage>
        <taxon>Eukaryota</taxon>
        <taxon>Viridiplantae</taxon>
        <taxon>Streptophyta</taxon>
        <taxon>Embryophyta</taxon>
        <taxon>Tracheophyta</taxon>
        <taxon>Spermatophyta</taxon>
        <taxon>Magnoliopsida</taxon>
        <taxon>eudicotyledons</taxon>
        <taxon>Gunneridae</taxon>
        <taxon>Pentapetalae</taxon>
        <taxon>asterids</taxon>
        <taxon>Ericales</taxon>
        <taxon>Ericaceae</taxon>
        <taxon>Ericoideae</taxon>
        <taxon>Rhodoreae</taxon>
        <taxon>Rhododendron</taxon>
    </lineage>
</organism>
<keyword evidence="1" id="KW-0547">Nucleotide-binding</keyword>
<evidence type="ECO:0000313" key="8">
    <source>
        <dbReference type="EMBL" id="KAG5555486.1"/>
    </source>
</evidence>
<comment type="caution">
    <text evidence="8">The sequence shown here is derived from an EMBL/GenBank/DDBJ whole genome shotgun (WGS) entry which is preliminary data.</text>
</comment>
<evidence type="ECO:0000256" key="6">
    <source>
        <dbReference type="SAM" id="MobiDB-lite"/>
    </source>
</evidence>
<feature type="region of interest" description="Disordered" evidence="6">
    <location>
        <begin position="1086"/>
        <end position="1109"/>
    </location>
</feature>
<reference evidence="8" key="1">
    <citation type="submission" date="2020-08" db="EMBL/GenBank/DDBJ databases">
        <title>Plant Genome Project.</title>
        <authorList>
            <person name="Zhang R.-G."/>
        </authorList>
    </citation>
    <scope>NUCLEOTIDE SEQUENCE</scope>
    <source>
        <strain evidence="8">WSP0</strain>
        <tissue evidence="8">Leaf</tissue>
    </source>
</reference>
<dbReference type="InterPro" id="IPR001752">
    <property type="entry name" value="Kinesin_motor_dom"/>
</dbReference>
<feature type="region of interest" description="Disordered" evidence="6">
    <location>
        <begin position="1"/>
        <end position="45"/>
    </location>
</feature>
<feature type="coiled-coil region" evidence="5">
    <location>
        <begin position="1194"/>
        <end position="1221"/>
    </location>
</feature>
<evidence type="ECO:0000256" key="4">
    <source>
        <dbReference type="PROSITE-ProRule" id="PRU00283"/>
    </source>
</evidence>
<dbReference type="InterPro" id="IPR027417">
    <property type="entry name" value="P-loop_NTPase"/>
</dbReference>
<dbReference type="Pfam" id="PF00225">
    <property type="entry name" value="Kinesin"/>
    <property type="match status" value="2"/>
</dbReference>
<feature type="compositionally biased region" description="Low complexity" evidence="6">
    <location>
        <begin position="1088"/>
        <end position="1104"/>
    </location>
</feature>
<dbReference type="GO" id="GO:0008017">
    <property type="term" value="F:microtubule binding"/>
    <property type="evidence" value="ECO:0007669"/>
    <property type="project" value="InterPro"/>
</dbReference>
<feature type="coiled-coil region" evidence="5">
    <location>
        <begin position="916"/>
        <end position="996"/>
    </location>
</feature>
<name>A0AAV6KSE2_9ERIC</name>
<dbReference type="Pfam" id="PF03372">
    <property type="entry name" value="Exo_endo_phos"/>
    <property type="match status" value="1"/>
</dbReference>
<comment type="caution">
    <text evidence="4">Lacks conserved residue(s) required for the propagation of feature annotation.</text>
</comment>
<dbReference type="SUPFAM" id="SSF52540">
    <property type="entry name" value="P-loop containing nucleoside triphosphate hydrolases"/>
    <property type="match status" value="2"/>
</dbReference>
<dbReference type="Proteomes" id="UP000823749">
    <property type="component" value="Chromosome 3"/>
</dbReference>
<keyword evidence="2" id="KW-0067">ATP-binding</keyword>
<keyword evidence="9" id="KW-1185">Reference proteome</keyword>
<dbReference type="InterPro" id="IPR027640">
    <property type="entry name" value="Kinesin-like_fam"/>
</dbReference>
<evidence type="ECO:0000259" key="7">
    <source>
        <dbReference type="PROSITE" id="PS50067"/>
    </source>
</evidence>
<feature type="region of interest" description="Disordered" evidence="6">
    <location>
        <begin position="1004"/>
        <end position="1023"/>
    </location>
</feature>
<dbReference type="InterPro" id="IPR036691">
    <property type="entry name" value="Endo/exonu/phosph_ase_sf"/>
</dbReference>
<feature type="region of interest" description="Disordered" evidence="6">
    <location>
        <begin position="1400"/>
        <end position="1432"/>
    </location>
</feature>
<protein>
    <recommendedName>
        <fullName evidence="7">Kinesin motor domain-containing protein</fullName>
    </recommendedName>
</protein>
<evidence type="ECO:0000313" key="9">
    <source>
        <dbReference type="Proteomes" id="UP000823749"/>
    </source>
</evidence>
<comment type="similarity">
    <text evidence="4">Belongs to the TRAFAC class myosin-kinesin ATPase superfamily. Kinesin family.</text>
</comment>
<dbReference type="PANTHER" id="PTHR47968:SF9">
    <property type="entry name" value="KINESIN-LIKE PROTEIN KIN-7K, CHLOROPLASTIC ISOFORM X1"/>
    <property type="match status" value="1"/>
</dbReference>
<accession>A0AAV6KSE2</accession>
<feature type="compositionally biased region" description="Basic and acidic residues" evidence="6">
    <location>
        <begin position="1419"/>
        <end position="1430"/>
    </location>
</feature>
<gene>
    <name evidence="8" type="ORF">RHGRI_006213</name>
</gene>
<dbReference type="PROSITE" id="PS50067">
    <property type="entry name" value="KINESIN_MOTOR_2"/>
    <property type="match status" value="1"/>
</dbReference>
<feature type="coiled-coil region" evidence="5">
    <location>
        <begin position="1456"/>
        <end position="1483"/>
    </location>
</feature>
<dbReference type="Gene3D" id="3.40.850.10">
    <property type="entry name" value="Kinesin motor domain"/>
    <property type="match status" value="3"/>
</dbReference>
<keyword evidence="5" id="KW-0175">Coiled coil</keyword>
<dbReference type="GO" id="GO:0007018">
    <property type="term" value="P:microtubule-based movement"/>
    <property type="evidence" value="ECO:0007669"/>
    <property type="project" value="InterPro"/>
</dbReference>
<dbReference type="InterPro" id="IPR005135">
    <property type="entry name" value="Endo/exonuclease/phosphatase"/>
</dbReference>
<proteinExistence type="inferred from homology"/>
<dbReference type="SUPFAM" id="SSF56219">
    <property type="entry name" value="DNase I-like"/>
    <property type="match status" value="1"/>
</dbReference>
<dbReference type="PRINTS" id="PR00380">
    <property type="entry name" value="KINESINHEAVY"/>
</dbReference>
<feature type="coiled-coil region" evidence="5">
    <location>
        <begin position="1270"/>
        <end position="1297"/>
    </location>
</feature>
<dbReference type="InterPro" id="IPR019821">
    <property type="entry name" value="Kinesin_motor_CS"/>
</dbReference>
<keyword evidence="3" id="KW-0505">Motor protein</keyword>
<dbReference type="EMBL" id="JACTNZ010000003">
    <property type="protein sequence ID" value="KAG5555486.1"/>
    <property type="molecule type" value="Genomic_DNA"/>
</dbReference>
<feature type="compositionally biased region" description="Basic residues" evidence="6">
    <location>
        <begin position="1"/>
        <end position="13"/>
    </location>
</feature>
<sequence length="1513" mass="172014">MSSRHGSKPKKPSSRGANSPSTSTTTSSKHFHEPSVDGLCSPASTSKPQYFYSESLPVDSERSKENVTVTVRFRPLSPREIRHGEEIAWYADGETVVRNEHNPTIAYAYDRVFGPTTTTRHVYDVAAQHVVSGAMEGINGWLLGTDNGLTSWGLFLIIVFFVLEKLMLDWAAQNVRGKIFRASVFKLAFSAAVYHRWEERNLRIFQHKQQDTFVGNQRSPGIIPLAVKDAFSIIQETPSREFLLRVSYLEIYNEVVNDLLNPAGQNLRIREDAQGTFVEGIKEEVVLSPAHALSLIAAGEGKKPIGYSSYFVGLTNVRGLNARDKRVVVKTLLREWKADVACLQETKLRNVSREVVRELCGSRWVDWIHLDAIGAAGGVLMLWDSWVVERIDVEVGMFSVSCLFKNVEDGFRWVFTGVYGPVIHRLWEDMWEELSAVAFRWDAPWCVGGDFNVVRFPHERWGCNSISRKMRRFSDLIGELELIDPPLSGSNFTWFGAQDIRCMSRIDRFLFSTSWEEHYPNVAQFSLPRPISDHSPILLDSGGIRCGRSPFRFENMWLSYEGFSDRVNVWWNSYIVMGAPSFVLAKKLKLLKEDLRKWNVEEFGHLKYQKANVVDVIRRWDLEEQLRELREEEKVLRDNAKEEFGKIAKLEEISWRQKSRNLWLKEGERNTCFFHRMANYNRRNNFIGKIKIDGTILERDEEIRDGIANFYEGLFSEEGGRRPLVDALEFDAIPMEESLCLKRPFGEDEVLVALRSLNGDKAPGPDEHRHVGSTNFNLLSSRSHTIFTLTIESSPCGDNCEGGAVNLSQLNLIDLAGSESSKAETTGRQNHVISSGFCICISWTGLSELMLSQLICTVTPSSSSTEETHNTLKFAHRAKHIEIQAAQNKVLACELSIFLEVLFFAIVKTKTLTPQIIDEKSLIKKYQNEIRSLKEELEQLKRGIVTLPQLKDAGGDDIVILKQKLEDGQVKLQSRLEQEEEAKAALLGRIQRLTKLILVSTKTSQSSRFPNRPGTRRRHSFGEEELAYLPHRRKDLILDDENIDLYVSPDGNSETGDDTLKEEKKSRKHGLLNWFLRKRDSNLGSLASNSDRSSAVKSSSTTSTPQAESVNYQIEYRHSHSLLAESIPDPLSARQDRECLDDSFLGQETPLTSIKTIDQIDLLREQQKILSGEVALHSSALKRLSEEAARNPKKEHIHAEIRKLNDEIRRKNEQIALLEKQIDDSIISSNYKMDNGEASLALAELMEQLNEKSFELEVKTADNRVIQEQLNHKIRECEGLQEMVASLKQQLSDALELTTIRPIVGHSQRSLEAISVQVEHSIDSSKVMLLQSQATEIEELKQRVAELTEAKEQLELRNQKLAEDSTYAKGLASAAAVELKALSEEVAKLMNHNDRLSAELAAQKNSPTHRRNSSMVRNGRRDVPPVRRQDQGGVPLEFKRELALSREREHSYEVALAEKDSREAELQRKVEESKQREAYLENELANMWVLVAKLKKSHGSENDVANFDDFEER</sequence>
<dbReference type="PANTHER" id="PTHR47968">
    <property type="entry name" value="CENTROMERE PROTEIN E"/>
    <property type="match status" value="1"/>
</dbReference>
<evidence type="ECO:0000256" key="1">
    <source>
        <dbReference type="ARBA" id="ARBA00022741"/>
    </source>
</evidence>
<dbReference type="GO" id="GO:0005524">
    <property type="term" value="F:ATP binding"/>
    <property type="evidence" value="ECO:0007669"/>
    <property type="project" value="UniProtKB-KW"/>
</dbReference>
<dbReference type="GO" id="GO:0003777">
    <property type="term" value="F:microtubule motor activity"/>
    <property type="evidence" value="ECO:0007669"/>
    <property type="project" value="InterPro"/>
</dbReference>
<dbReference type="PROSITE" id="PS00411">
    <property type="entry name" value="KINESIN_MOTOR_1"/>
    <property type="match status" value="1"/>
</dbReference>
<evidence type="ECO:0000256" key="5">
    <source>
        <dbReference type="SAM" id="Coils"/>
    </source>
</evidence>